<dbReference type="PROSITE" id="PS50975">
    <property type="entry name" value="ATP_GRASP"/>
    <property type="match status" value="1"/>
</dbReference>
<feature type="domain" description="ATP-grasp" evidence="2">
    <location>
        <begin position="77"/>
        <end position="271"/>
    </location>
</feature>
<dbReference type="KEGG" id="mfo:Metfor_1879"/>
<evidence type="ECO:0000256" key="1">
    <source>
        <dbReference type="PROSITE-ProRule" id="PRU00409"/>
    </source>
</evidence>
<dbReference type="eggNOG" id="arCOG01592">
    <property type="taxonomic scope" value="Archaea"/>
</dbReference>
<dbReference type="GO" id="GO:0046872">
    <property type="term" value="F:metal ion binding"/>
    <property type="evidence" value="ECO:0007669"/>
    <property type="project" value="InterPro"/>
</dbReference>
<dbReference type="GeneID" id="14308268"/>
<dbReference type="RefSeq" id="WP_015285863.1">
    <property type="nucleotide sequence ID" value="NC_019943.1"/>
</dbReference>
<dbReference type="HOGENOM" id="CLU_059501_1_0_2"/>
<dbReference type="Gene3D" id="3.30.470.20">
    <property type="entry name" value="ATP-grasp fold, B domain"/>
    <property type="match status" value="1"/>
</dbReference>
<proteinExistence type="predicted"/>
<reference evidence="4" key="1">
    <citation type="submission" date="2011-12" db="EMBL/GenBank/DDBJ databases">
        <title>Complete sequence of Methanoregula formicicum SMSP.</title>
        <authorList>
            <person name="Lucas S."/>
            <person name="Han J."/>
            <person name="Lapidus A."/>
            <person name="Cheng J.-F."/>
            <person name="Goodwin L."/>
            <person name="Pitluck S."/>
            <person name="Peters L."/>
            <person name="Ovchinnikova G."/>
            <person name="Teshima H."/>
            <person name="Detter J.C."/>
            <person name="Han C."/>
            <person name="Tapia R."/>
            <person name="Land M."/>
            <person name="Hauser L."/>
            <person name="Kyrpides N."/>
            <person name="Ivanova N."/>
            <person name="Pagani I."/>
            <person name="Imachi H."/>
            <person name="Tamaki H."/>
            <person name="Sekiguchi Y."/>
            <person name="Kamagata Y."/>
            <person name="Cadillo-Quiroz H."/>
            <person name="Zinder S."/>
            <person name="Liu W.-T."/>
            <person name="Woyke T."/>
        </authorList>
    </citation>
    <scope>NUCLEOTIDE SEQUENCE [LARGE SCALE GENOMIC DNA]</scope>
    <source>
        <strain evidence="4">DSM 22288 / NBRC 105244 / SMSP</strain>
    </source>
</reference>
<dbReference type="OrthoDB" id="133985at2157"/>
<dbReference type="InterPro" id="IPR024710">
    <property type="entry name" value="MfnD"/>
</dbReference>
<dbReference type="Pfam" id="PF02655">
    <property type="entry name" value="ATP-grasp_3"/>
    <property type="match status" value="1"/>
</dbReference>
<dbReference type="EMBL" id="CP003167">
    <property type="protein sequence ID" value="AGB02900.1"/>
    <property type="molecule type" value="Genomic_DNA"/>
</dbReference>
<dbReference type="Proteomes" id="UP000010824">
    <property type="component" value="Chromosome"/>
</dbReference>
<organism evidence="3 4">
    <name type="scientific">Methanoregula formicica (strain DSM 22288 / NBRC 105244 / SMSP)</name>
    <dbReference type="NCBI Taxonomy" id="593750"/>
    <lineage>
        <taxon>Archaea</taxon>
        <taxon>Methanobacteriati</taxon>
        <taxon>Methanobacteriota</taxon>
        <taxon>Stenosarchaea group</taxon>
        <taxon>Methanomicrobia</taxon>
        <taxon>Methanomicrobiales</taxon>
        <taxon>Methanoregulaceae</taxon>
        <taxon>Methanoregula</taxon>
    </lineage>
</organism>
<name>L0HFV0_METFS</name>
<reference evidence="3 4" key="2">
    <citation type="journal article" date="2014" name="Genome Announc.">
        <title>Complete Genome Sequence of Methanoregula formicica SMSPT, a Mesophilic Hydrogenotrophic Methanogen Isolated from a Methanogenic Upflow Anaerobic Sludge Blanket Reactor.</title>
        <authorList>
            <person name="Yamamoto K."/>
            <person name="Tamaki H."/>
            <person name="Cadillo-Quiroz H."/>
            <person name="Imachi H."/>
            <person name="Kyrpides N."/>
            <person name="Woyke T."/>
            <person name="Goodwin L."/>
            <person name="Zinder S.H."/>
            <person name="Kamagata Y."/>
            <person name="Liu W.T."/>
        </authorList>
    </citation>
    <scope>NUCLEOTIDE SEQUENCE [LARGE SCALE GENOMIC DNA]</scope>
    <source>
        <strain evidence="4">DSM 22288 / NBRC 105244 / SMSP</strain>
    </source>
</reference>
<dbReference type="AlphaFoldDB" id="L0HFV0"/>
<dbReference type="InParanoid" id="L0HFV0"/>
<evidence type="ECO:0000313" key="3">
    <source>
        <dbReference type="EMBL" id="AGB02900.1"/>
    </source>
</evidence>
<dbReference type="PIRSF" id="PIRSF016766">
    <property type="entry name" value="UCP016766_ATPgrasp"/>
    <property type="match status" value="1"/>
</dbReference>
<keyword evidence="4" id="KW-1185">Reference proteome</keyword>
<keyword evidence="1" id="KW-0547">Nucleotide-binding</keyword>
<dbReference type="SUPFAM" id="SSF56059">
    <property type="entry name" value="Glutathione synthetase ATP-binding domain-like"/>
    <property type="match status" value="1"/>
</dbReference>
<gene>
    <name evidence="3" type="ordered locus">Metfor_1879</name>
</gene>
<dbReference type="STRING" id="593750.Metfor_1879"/>
<accession>L0HFV0</accession>
<dbReference type="Gene3D" id="2.30.36.100">
    <property type="match status" value="1"/>
</dbReference>
<evidence type="ECO:0000259" key="2">
    <source>
        <dbReference type="PROSITE" id="PS50975"/>
    </source>
</evidence>
<dbReference type="GO" id="GO:0005524">
    <property type="term" value="F:ATP binding"/>
    <property type="evidence" value="ECO:0007669"/>
    <property type="project" value="UniProtKB-UniRule"/>
</dbReference>
<evidence type="ECO:0000313" key="4">
    <source>
        <dbReference type="Proteomes" id="UP000010824"/>
    </source>
</evidence>
<keyword evidence="1" id="KW-0067">ATP-binding</keyword>
<dbReference type="FunCoup" id="L0HFV0">
    <property type="interactions" value="89"/>
</dbReference>
<sequence>MKVLLAEYTVAHEPALAHEGAAMLSVLKSSFERCGHGVVLPGPGDFGEEIARLAPGCDMGLVIAPDHLLSKYTFLLEQATHNLGCGFMAVALCANKVSSGRILAENGVPVPAVPGSGKRVIKPIKGCGSQGVRLSLDPPPEGEFAQEYIEGENYSVSMVINRVIGDACAYYSGKPPVVLAVNRQEIAVGPDGTFQYLGGETPVHPTREKEIVDTAVKAATVLGCQGYCGVDVVVADKVWVVDVNPRITTSITGIAACMAEEIAGILVSASKGNGPDAVHFNGRARFDCNGKVTRL</sequence>
<dbReference type="InterPro" id="IPR011761">
    <property type="entry name" value="ATP-grasp"/>
</dbReference>
<dbReference type="InterPro" id="IPR003806">
    <property type="entry name" value="ATP-grasp_PylC-type"/>
</dbReference>
<protein>
    <submittedName>
        <fullName evidence="3">Putative ATP-utilizing enzyme (ATP-grasp superfamily)</fullName>
    </submittedName>
</protein>